<gene>
    <name evidence="2" type="ORF">V7S43_013203</name>
</gene>
<proteinExistence type="predicted"/>
<dbReference type="EMBL" id="JBIMZQ010000034">
    <property type="protein sequence ID" value="KAL3661910.1"/>
    <property type="molecule type" value="Genomic_DNA"/>
</dbReference>
<evidence type="ECO:0000313" key="3">
    <source>
        <dbReference type="Proteomes" id="UP001632037"/>
    </source>
</evidence>
<comment type="caution">
    <text evidence="2">The sequence shown here is derived from an EMBL/GenBank/DDBJ whole genome shotgun (WGS) entry which is preliminary data.</text>
</comment>
<organism evidence="2 3">
    <name type="scientific">Phytophthora oleae</name>
    <dbReference type="NCBI Taxonomy" id="2107226"/>
    <lineage>
        <taxon>Eukaryota</taxon>
        <taxon>Sar</taxon>
        <taxon>Stramenopiles</taxon>
        <taxon>Oomycota</taxon>
        <taxon>Peronosporomycetes</taxon>
        <taxon>Peronosporales</taxon>
        <taxon>Peronosporaceae</taxon>
        <taxon>Phytophthora</taxon>
    </lineage>
</organism>
<sequence length="122" mass="13374">MCRSGCHGSSATATELQATNVPETTTATTQATTAPQSTISTALEAATETSTTTVPVTEAPSPTVAPEVWCRFEIYYFDFEVITCMINTIGCIFRRNMKWCNKVMLFSVLERQTQGGEAEYQL</sequence>
<keyword evidence="3" id="KW-1185">Reference proteome</keyword>
<evidence type="ECO:0000313" key="2">
    <source>
        <dbReference type="EMBL" id="KAL3661910.1"/>
    </source>
</evidence>
<reference evidence="2 3" key="1">
    <citation type="submission" date="2024-09" db="EMBL/GenBank/DDBJ databases">
        <title>Genome sequencing and assembly of Phytophthora oleae, isolate VK10A, causative agent of rot of olive drupes.</title>
        <authorList>
            <person name="Conti Taguali S."/>
            <person name="Riolo M."/>
            <person name="La Spada F."/>
            <person name="Cacciola S.O."/>
            <person name="Dionisio G."/>
        </authorList>
    </citation>
    <scope>NUCLEOTIDE SEQUENCE [LARGE SCALE GENOMIC DNA]</scope>
    <source>
        <strain evidence="2 3">VK10A</strain>
    </source>
</reference>
<dbReference type="AlphaFoldDB" id="A0ABD3F7G1"/>
<dbReference type="Proteomes" id="UP001632037">
    <property type="component" value="Unassembled WGS sequence"/>
</dbReference>
<feature type="region of interest" description="Disordered" evidence="1">
    <location>
        <begin position="15"/>
        <end position="38"/>
    </location>
</feature>
<accession>A0ABD3F7G1</accession>
<feature type="compositionally biased region" description="Low complexity" evidence="1">
    <location>
        <begin position="24"/>
        <end position="38"/>
    </location>
</feature>
<protein>
    <submittedName>
        <fullName evidence="2">Uncharacterized protein</fullName>
    </submittedName>
</protein>
<name>A0ABD3F7G1_9STRA</name>
<evidence type="ECO:0000256" key="1">
    <source>
        <dbReference type="SAM" id="MobiDB-lite"/>
    </source>
</evidence>